<evidence type="ECO:0000313" key="1">
    <source>
        <dbReference type="EMBL" id="PSR54142.1"/>
    </source>
</evidence>
<dbReference type="OrthoDB" id="1506977at2"/>
<dbReference type="AlphaFoldDB" id="A0A2T2YF63"/>
<gene>
    <name evidence="1" type="ORF">AHMF7605_11735</name>
</gene>
<dbReference type="EMBL" id="PYFT01000001">
    <property type="protein sequence ID" value="PSR54142.1"/>
    <property type="molecule type" value="Genomic_DNA"/>
</dbReference>
<dbReference type="RefSeq" id="WP_106929524.1">
    <property type="nucleotide sequence ID" value="NZ_PYFT01000001.1"/>
</dbReference>
<organism evidence="1 2">
    <name type="scientific">Adhaeribacter arboris</name>
    <dbReference type="NCBI Taxonomy" id="2072846"/>
    <lineage>
        <taxon>Bacteria</taxon>
        <taxon>Pseudomonadati</taxon>
        <taxon>Bacteroidota</taxon>
        <taxon>Cytophagia</taxon>
        <taxon>Cytophagales</taxon>
        <taxon>Hymenobacteraceae</taxon>
        <taxon>Adhaeribacter</taxon>
    </lineage>
</organism>
<sequence>MEDQQIVNYNYKKGVRTIRPANKLVQNWLFNDNEEEEAVLANYLGVVAEKNGLSANVLSHLFPAILRMLKSNSEWAR</sequence>
<accession>A0A2T2YF63</accession>
<evidence type="ECO:0000313" key="2">
    <source>
        <dbReference type="Proteomes" id="UP000240357"/>
    </source>
</evidence>
<dbReference type="Proteomes" id="UP000240357">
    <property type="component" value="Unassembled WGS sequence"/>
</dbReference>
<name>A0A2T2YF63_9BACT</name>
<reference evidence="1 2" key="1">
    <citation type="submission" date="2018-03" db="EMBL/GenBank/DDBJ databases">
        <title>Adhaeribacter sp. HMF7605 Genome sequencing and assembly.</title>
        <authorList>
            <person name="Kang H."/>
            <person name="Kang J."/>
            <person name="Cha I."/>
            <person name="Kim H."/>
            <person name="Joh K."/>
        </authorList>
    </citation>
    <scope>NUCLEOTIDE SEQUENCE [LARGE SCALE GENOMIC DNA]</scope>
    <source>
        <strain evidence="1 2">HMF7605</strain>
    </source>
</reference>
<comment type="caution">
    <text evidence="1">The sequence shown here is derived from an EMBL/GenBank/DDBJ whole genome shotgun (WGS) entry which is preliminary data.</text>
</comment>
<proteinExistence type="predicted"/>
<protein>
    <submittedName>
        <fullName evidence="1">Uncharacterized protein</fullName>
    </submittedName>
</protein>
<keyword evidence="2" id="KW-1185">Reference proteome</keyword>